<feature type="binding site" evidence="12">
    <location>
        <position position="537"/>
    </location>
    <ligand>
        <name>Zn(2+)</name>
        <dbReference type="ChEBI" id="CHEBI:29105"/>
        <label>1</label>
    </ligand>
</feature>
<dbReference type="CDD" id="cd17929">
    <property type="entry name" value="DEXHc_priA"/>
    <property type="match status" value="1"/>
</dbReference>
<feature type="binding site" evidence="12">
    <location>
        <position position="546"/>
    </location>
    <ligand>
        <name>Zn(2+)</name>
        <dbReference type="ChEBI" id="CHEBI:29105"/>
        <label>2</label>
    </ligand>
</feature>
<dbReference type="PANTHER" id="PTHR30580:SF0">
    <property type="entry name" value="PRIMOSOMAL PROTEIN N"/>
    <property type="match status" value="1"/>
</dbReference>
<dbReference type="AlphaFoldDB" id="A0A5P2G7Y9"/>
<evidence type="ECO:0000259" key="14">
    <source>
        <dbReference type="PROSITE" id="PS51194"/>
    </source>
</evidence>
<dbReference type="RefSeq" id="WP_131330267.1">
    <property type="nucleotide sequence ID" value="NZ_CP044016.1"/>
</dbReference>
<dbReference type="PANTHER" id="PTHR30580">
    <property type="entry name" value="PRIMOSOMAL PROTEIN N"/>
    <property type="match status" value="1"/>
</dbReference>
<dbReference type="GO" id="GO:0006269">
    <property type="term" value="P:DNA replication, synthesis of primer"/>
    <property type="evidence" value="ECO:0007669"/>
    <property type="project" value="UniProtKB-KW"/>
</dbReference>
<dbReference type="HAMAP" id="MF_00983">
    <property type="entry name" value="PriA"/>
    <property type="match status" value="1"/>
</dbReference>
<evidence type="ECO:0000256" key="7">
    <source>
        <dbReference type="ARBA" id="ARBA00022833"/>
    </source>
</evidence>
<reference evidence="15 16" key="1">
    <citation type="submission" date="2019-09" db="EMBL/GenBank/DDBJ databases">
        <title>Complete genome sequence of Arachidicoccus sp. B3-10 isolated from apple orchard soil.</title>
        <authorList>
            <person name="Kim H.S."/>
            <person name="Han K.-I."/>
            <person name="Suh M.K."/>
            <person name="Lee K.C."/>
            <person name="Eom M.K."/>
            <person name="Kim J.-S."/>
            <person name="Kang S.W."/>
            <person name="Sin Y."/>
            <person name="Lee J.-S."/>
        </authorList>
    </citation>
    <scope>NUCLEOTIDE SEQUENCE [LARGE SCALE GENOMIC DNA]</scope>
    <source>
        <strain evidence="15 16">B3-10</strain>
    </source>
</reference>
<keyword evidence="9 12" id="KW-0238">DNA-binding</keyword>
<dbReference type="OrthoDB" id="9759544at2"/>
<evidence type="ECO:0000256" key="2">
    <source>
        <dbReference type="ARBA" id="ARBA00022705"/>
    </source>
</evidence>
<dbReference type="GO" id="GO:0003677">
    <property type="term" value="F:DNA binding"/>
    <property type="evidence" value="ECO:0007669"/>
    <property type="project" value="UniProtKB-UniRule"/>
</dbReference>
<dbReference type="GO" id="GO:0008270">
    <property type="term" value="F:zinc ion binding"/>
    <property type="evidence" value="ECO:0007669"/>
    <property type="project" value="UniProtKB-UniRule"/>
</dbReference>
<protein>
    <recommendedName>
        <fullName evidence="12">Replication restart protein PriA</fullName>
    </recommendedName>
    <alternativeName>
        <fullName evidence="12">ATP-dependent DNA helicase PriA</fullName>
        <ecNumber evidence="12">5.6.2.4</ecNumber>
    </alternativeName>
    <alternativeName>
        <fullName evidence="12">DNA 3'-5' helicase PriA</fullName>
    </alternativeName>
</protein>
<dbReference type="PROSITE" id="PS51194">
    <property type="entry name" value="HELICASE_CTER"/>
    <property type="match status" value="1"/>
</dbReference>
<dbReference type="EC" id="5.6.2.4" evidence="12"/>
<evidence type="ECO:0000256" key="5">
    <source>
        <dbReference type="ARBA" id="ARBA00022801"/>
    </source>
</evidence>
<comment type="similarity">
    <text evidence="12">Belongs to the helicase family. PriA subfamily.</text>
</comment>
<dbReference type="EMBL" id="CP044016">
    <property type="protein sequence ID" value="QES89323.1"/>
    <property type="molecule type" value="Genomic_DNA"/>
</dbReference>
<feature type="domain" description="Helicase ATP-binding" evidence="13">
    <location>
        <begin position="304"/>
        <end position="471"/>
    </location>
</feature>
<evidence type="ECO:0000256" key="3">
    <source>
        <dbReference type="ARBA" id="ARBA00022723"/>
    </source>
</evidence>
<dbReference type="KEGG" id="arac:E0W69_011825"/>
<dbReference type="PROSITE" id="PS51192">
    <property type="entry name" value="HELICASE_ATP_BIND_1"/>
    <property type="match status" value="1"/>
</dbReference>
<dbReference type="Gene3D" id="3.40.50.300">
    <property type="entry name" value="P-loop containing nucleotide triphosphate hydrolases"/>
    <property type="match status" value="2"/>
</dbReference>
<dbReference type="SUPFAM" id="SSF52540">
    <property type="entry name" value="P-loop containing nucleoside triphosphate hydrolases"/>
    <property type="match status" value="2"/>
</dbReference>
<evidence type="ECO:0000256" key="9">
    <source>
        <dbReference type="ARBA" id="ARBA00023125"/>
    </source>
</evidence>
<feature type="domain" description="Helicase C-terminal" evidence="14">
    <location>
        <begin position="558"/>
        <end position="746"/>
    </location>
</feature>
<keyword evidence="2 12" id="KW-0235">DNA replication</keyword>
<keyword evidence="10 12" id="KW-0413">Isomerase</keyword>
<keyword evidence="5 12" id="KW-0378">Hydrolase</keyword>
<keyword evidence="8 12" id="KW-0067">ATP-binding</keyword>
<dbReference type="SMART" id="SM00490">
    <property type="entry name" value="HELICc"/>
    <property type="match status" value="1"/>
</dbReference>
<comment type="catalytic activity">
    <reaction evidence="11 12">
        <text>ATP + H2O = ADP + phosphate + H(+)</text>
        <dbReference type="Rhea" id="RHEA:13065"/>
        <dbReference type="ChEBI" id="CHEBI:15377"/>
        <dbReference type="ChEBI" id="CHEBI:15378"/>
        <dbReference type="ChEBI" id="CHEBI:30616"/>
        <dbReference type="ChEBI" id="CHEBI:43474"/>
        <dbReference type="ChEBI" id="CHEBI:456216"/>
        <dbReference type="EC" id="5.6.2.4"/>
    </reaction>
</comment>
<dbReference type="FunFam" id="3.40.50.300:FF:000489">
    <property type="entry name" value="Primosome assembly protein PriA"/>
    <property type="match status" value="1"/>
</dbReference>
<evidence type="ECO:0000313" key="16">
    <source>
        <dbReference type="Proteomes" id="UP000292424"/>
    </source>
</evidence>
<dbReference type="GO" id="GO:0006302">
    <property type="term" value="P:double-strand break repair"/>
    <property type="evidence" value="ECO:0007669"/>
    <property type="project" value="InterPro"/>
</dbReference>
<feature type="binding site" evidence="12">
    <location>
        <position position="561"/>
    </location>
    <ligand>
        <name>Zn(2+)</name>
        <dbReference type="ChEBI" id="CHEBI:29105"/>
        <label>2</label>
    </ligand>
</feature>
<evidence type="ECO:0000256" key="12">
    <source>
        <dbReference type="HAMAP-Rule" id="MF_00983"/>
    </source>
</evidence>
<dbReference type="Pfam" id="PF17764">
    <property type="entry name" value="PriA_3primeBD"/>
    <property type="match status" value="1"/>
</dbReference>
<dbReference type="GO" id="GO:1990077">
    <property type="term" value="C:primosome complex"/>
    <property type="evidence" value="ECO:0007669"/>
    <property type="project" value="UniProtKB-UniRule"/>
</dbReference>
<comment type="function">
    <text evidence="12">Initiates the restart of stalled replication forks, which reloads the replicative helicase on sites other than the origin of replication. Recognizes and binds to abandoned replication forks and remodels them to uncover a helicase loading site. Promotes assembly of the primosome at these replication forks.</text>
</comment>
<feature type="binding site" evidence="12">
    <location>
        <position position="543"/>
    </location>
    <ligand>
        <name>Zn(2+)</name>
        <dbReference type="ChEBI" id="CHEBI:29105"/>
        <label>2</label>
    </ligand>
</feature>
<feature type="binding site" evidence="12">
    <location>
        <position position="534"/>
    </location>
    <ligand>
        <name>Zn(2+)</name>
        <dbReference type="ChEBI" id="CHEBI:29105"/>
        <label>1</label>
    </ligand>
</feature>
<evidence type="ECO:0000259" key="13">
    <source>
        <dbReference type="PROSITE" id="PS51192"/>
    </source>
</evidence>
<dbReference type="GO" id="GO:0043138">
    <property type="term" value="F:3'-5' DNA helicase activity"/>
    <property type="evidence" value="ECO:0007669"/>
    <property type="project" value="UniProtKB-EC"/>
</dbReference>
<dbReference type="InterPro" id="IPR014001">
    <property type="entry name" value="Helicase_ATP-bd"/>
</dbReference>
<dbReference type="GO" id="GO:0005524">
    <property type="term" value="F:ATP binding"/>
    <property type="evidence" value="ECO:0007669"/>
    <property type="project" value="UniProtKB-UniRule"/>
</dbReference>
<keyword evidence="3 12" id="KW-0479">Metal-binding</keyword>
<dbReference type="InterPro" id="IPR041222">
    <property type="entry name" value="PriA_3primeBD"/>
</dbReference>
<evidence type="ECO:0000256" key="8">
    <source>
        <dbReference type="ARBA" id="ARBA00022840"/>
    </source>
</evidence>
<dbReference type="InterPro" id="IPR001650">
    <property type="entry name" value="Helicase_C-like"/>
</dbReference>
<comment type="cofactor">
    <cofactor evidence="12">
        <name>Zn(2+)</name>
        <dbReference type="ChEBI" id="CHEBI:29105"/>
    </cofactor>
    <text evidence="12">Binds 2 zinc ions per subunit.</text>
</comment>
<organism evidence="15 16">
    <name type="scientific">Rhizosphaericola mali</name>
    <dbReference type="NCBI Taxonomy" id="2545455"/>
    <lineage>
        <taxon>Bacteria</taxon>
        <taxon>Pseudomonadati</taxon>
        <taxon>Bacteroidota</taxon>
        <taxon>Chitinophagia</taxon>
        <taxon>Chitinophagales</taxon>
        <taxon>Chitinophagaceae</taxon>
        <taxon>Rhizosphaericola</taxon>
    </lineage>
</organism>
<dbReference type="Pfam" id="PF18074">
    <property type="entry name" value="PriA_C"/>
    <property type="match status" value="1"/>
</dbReference>
<gene>
    <name evidence="12 15" type="primary">priA</name>
    <name evidence="15" type="ORF">E0W69_011825</name>
</gene>
<dbReference type="CDD" id="cd18804">
    <property type="entry name" value="SF2_C_priA"/>
    <property type="match status" value="1"/>
</dbReference>
<dbReference type="InterPro" id="IPR005259">
    <property type="entry name" value="PriA"/>
</dbReference>
<feature type="binding site" evidence="12">
    <location>
        <position position="574"/>
    </location>
    <ligand>
        <name>Zn(2+)</name>
        <dbReference type="ChEBI" id="CHEBI:29105"/>
        <label>1</label>
    </ligand>
</feature>
<sequence>MAVQNSFSKELYGEILYAEVIVPLHVPKNYTWSIPPDLNDRVTIGIRVEVSLRNKKYAGIVQSIFSEKPAEFTPAPILNILDNEPLLYPQQLKLWQWMAQYYMCAEGDIMQAAVPANFKLSSESILIWNDFFDDTDLSHLDEEEYLLAEALSIKKELRINEIQKILDSSHVYPIIKKLIEKNICFIWEELKQKYSVKKDTFITLHPNLENEKALEALLNNWGKAPKQLELLLAYLHLKRTEQEVTQSNLLKKATASAAQLKGLLEKNILVAEKRAVDRLPRLDSISSVNIELSEAQNIALQSIENSFQTNPNCLLHGVTSSGKTEIYIKLIEQYLQQDKQVLYMLPEIALTAQIINRLRKHFGASITIYHSKFSPNERVEIWNKVKSGEAKIVLGARSAILLPFQDLGLIIVDEEHDTSYKQTEPTPRYNARDTALYYATLFKAHVLLGSATPSLETFHNCEQKKYGYVYLGERYGNVQMPNIQILDLKSLPKEREERIIISPLLKEKVEQVLQQGKQVILFQNRRGYSPYIQCGTCGWIPECKNCNVSLTHHKHKNKLSCHYCGTEYPLIYTCPACGGHHFIQKNFGTEQIEEVVCEKFPEAHVGRMDLDSIRGKHDHEAIIQLFEKKKLDILIGTQMVVKGLDFENVQLVGVLDADSILNFADFRVNERAFQLLEQVSGRAGRRNEAGNVIIQVTNTHHPVLQFLVKHDYLSMYKYEINNRKMFNYPPFVRLIQVFVKHKDKMVAEEAANLLIEGLKYFKNNITGPAEPVINRIRNQYIWEILIKLPKDAKIIHNFKLSLLQQVAYIQNFKKYRGVIFMPDVDPN</sequence>
<dbReference type="InterPro" id="IPR011545">
    <property type="entry name" value="DEAD/DEAH_box_helicase_dom"/>
</dbReference>
<dbReference type="GO" id="GO:0006270">
    <property type="term" value="P:DNA replication initiation"/>
    <property type="evidence" value="ECO:0007669"/>
    <property type="project" value="TreeGrafter"/>
</dbReference>
<evidence type="ECO:0000313" key="15">
    <source>
        <dbReference type="EMBL" id="QES89323.1"/>
    </source>
</evidence>
<evidence type="ECO:0000256" key="10">
    <source>
        <dbReference type="ARBA" id="ARBA00023235"/>
    </source>
</evidence>
<proteinExistence type="inferred from homology"/>
<comment type="subunit">
    <text evidence="12">Component of the replication restart primosome.</text>
</comment>
<dbReference type="Gene3D" id="3.40.1440.60">
    <property type="entry name" value="PriA, 3(prime) DNA-binding domain"/>
    <property type="match status" value="1"/>
</dbReference>
<dbReference type="InterPro" id="IPR041236">
    <property type="entry name" value="PriA_C"/>
</dbReference>
<dbReference type="SMART" id="SM00487">
    <property type="entry name" value="DEXDc"/>
    <property type="match status" value="1"/>
</dbReference>
<comment type="catalytic activity">
    <reaction evidence="12">
        <text>Couples ATP hydrolysis with the unwinding of duplex DNA by translocating in the 3'-5' direction.</text>
        <dbReference type="EC" id="5.6.2.4"/>
    </reaction>
</comment>
<evidence type="ECO:0000256" key="11">
    <source>
        <dbReference type="ARBA" id="ARBA00048988"/>
    </source>
</evidence>
<keyword evidence="7 12" id="KW-0862">Zinc</keyword>
<evidence type="ECO:0000256" key="1">
    <source>
        <dbReference type="ARBA" id="ARBA00022515"/>
    </source>
</evidence>
<dbReference type="InterPro" id="IPR027417">
    <property type="entry name" value="P-loop_NTPase"/>
</dbReference>
<dbReference type="NCBIfam" id="TIGR00595">
    <property type="entry name" value="priA"/>
    <property type="match status" value="1"/>
</dbReference>
<keyword evidence="6 12" id="KW-0347">Helicase</keyword>
<dbReference type="InterPro" id="IPR040498">
    <property type="entry name" value="PriA_CRR"/>
</dbReference>
<feature type="binding site" evidence="12">
    <location>
        <position position="564"/>
    </location>
    <ligand>
        <name>Zn(2+)</name>
        <dbReference type="ChEBI" id="CHEBI:29105"/>
        <label>2</label>
    </ligand>
</feature>
<accession>A0A5P2G7Y9</accession>
<evidence type="ECO:0000256" key="4">
    <source>
        <dbReference type="ARBA" id="ARBA00022741"/>
    </source>
</evidence>
<dbReference type="GO" id="GO:0016887">
    <property type="term" value="F:ATP hydrolysis activity"/>
    <property type="evidence" value="ECO:0007669"/>
    <property type="project" value="RHEA"/>
</dbReference>
<dbReference type="Pfam" id="PF00270">
    <property type="entry name" value="DEAD"/>
    <property type="match status" value="1"/>
</dbReference>
<feature type="binding site" evidence="12">
    <location>
        <position position="577"/>
    </location>
    <ligand>
        <name>Zn(2+)</name>
        <dbReference type="ChEBI" id="CHEBI:29105"/>
        <label>1</label>
    </ligand>
</feature>
<dbReference type="Proteomes" id="UP000292424">
    <property type="component" value="Chromosome"/>
</dbReference>
<dbReference type="InterPro" id="IPR042115">
    <property type="entry name" value="PriA_3primeBD_sf"/>
</dbReference>
<keyword evidence="1 12" id="KW-0639">Primosome</keyword>
<keyword evidence="4 12" id="KW-0547">Nucleotide-binding</keyword>
<dbReference type="GO" id="GO:0006310">
    <property type="term" value="P:DNA recombination"/>
    <property type="evidence" value="ECO:0007669"/>
    <property type="project" value="InterPro"/>
</dbReference>
<evidence type="ECO:0000256" key="6">
    <source>
        <dbReference type="ARBA" id="ARBA00022806"/>
    </source>
</evidence>
<dbReference type="Pfam" id="PF00271">
    <property type="entry name" value="Helicase_C"/>
    <property type="match status" value="1"/>
</dbReference>
<dbReference type="Pfam" id="PF18319">
    <property type="entry name" value="Zn_ribbon_PriA"/>
    <property type="match status" value="1"/>
</dbReference>
<name>A0A5P2G7Y9_9BACT</name>
<keyword evidence="16" id="KW-1185">Reference proteome</keyword>